<evidence type="ECO:0000313" key="4">
    <source>
        <dbReference type="Proteomes" id="UP000198575"/>
    </source>
</evidence>
<organism evidence="3 4">
    <name type="scientific">Dokdonella immobilis</name>
    <dbReference type="NCBI Taxonomy" id="578942"/>
    <lineage>
        <taxon>Bacteria</taxon>
        <taxon>Pseudomonadati</taxon>
        <taxon>Pseudomonadota</taxon>
        <taxon>Gammaproteobacteria</taxon>
        <taxon>Lysobacterales</taxon>
        <taxon>Rhodanobacteraceae</taxon>
        <taxon>Dokdonella</taxon>
    </lineage>
</organism>
<reference evidence="3 4" key="1">
    <citation type="submission" date="2016-10" db="EMBL/GenBank/DDBJ databases">
        <authorList>
            <person name="de Groot N.N."/>
        </authorList>
    </citation>
    <scope>NUCLEOTIDE SEQUENCE [LARGE SCALE GENOMIC DNA]</scope>
    <source>
        <strain evidence="3 4">CGMCC 1.7659</strain>
    </source>
</reference>
<evidence type="ECO:0000259" key="1">
    <source>
        <dbReference type="Pfam" id="PF00534"/>
    </source>
</evidence>
<dbReference type="STRING" id="578942.SAMN05216289_11467"/>
<feature type="domain" description="Glycosyl transferase family 1" evidence="1">
    <location>
        <begin position="195"/>
        <end position="348"/>
    </location>
</feature>
<protein>
    <submittedName>
        <fullName evidence="3">Glycosyltransferase involved in cell wall bisynthesis</fullName>
    </submittedName>
</protein>
<dbReference type="GO" id="GO:1901135">
    <property type="term" value="P:carbohydrate derivative metabolic process"/>
    <property type="evidence" value="ECO:0007669"/>
    <property type="project" value="UniProtKB-ARBA"/>
</dbReference>
<feature type="domain" description="Glycosyltransferase subfamily 4-like N-terminal" evidence="2">
    <location>
        <begin position="25"/>
        <end position="175"/>
    </location>
</feature>
<keyword evidence="3" id="KW-0808">Transferase</keyword>
<dbReference type="PANTHER" id="PTHR12526:SF638">
    <property type="entry name" value="SPORE COAT PROTEIN SA"/>
    <property type="match status" value="1"/>
</dbReference>
<keyword evidence="4" id="KW-1185">Reference proteome</keyword>
<dbReference type="RefSeq" id="WP_245778893.1">
    <property type="nucleotide sequence ID" value="NZ_FOVF01000014.1"/>
</dbReference>
<dbReference type="SUPFAM" id="SSF53756">
    <property type="entry name" value="UDP-Glycosyltransferase/glycogen phosphorylase"/>
    <property type="match status" value="1"/>
</dbReference>
<dbReference type="Pfam" id="PF13439">
    <property type="entry name" value="Glyco_transf_4"/>
    <property type="match status" value="1"/>
</dbReference>
<dbReference type="Gene3D" id="3.40.50.2000">
    <property type="entry name" value="Glycogen Phosphorylase B"/>
    <property type="match status" value="2"/>
</dbReference>
<proteinExistence type="predicted"/>
<dbReference type="GO" id="GO:0016757">
    <property type="term" value="F:glycosyltransferase activity"/>
    <property type="evidence" value="ECO:0007669"/>
    <property type="project" value="InterPro"/>
</dbReference>
<sequence length="386" mass="42425">MSEPGPNLTPRRLCVAQLVPALVSGGAERSTLEIGRALVEAGHESIVISGGGRLVGQLEAEGSRHIELPIGRKSLRTLTLVPRLRSILAEVGADIVHARSRLPAWIGWHALRKIGPPRPHFVTTVHGLNSPGWYSGIMARGDRVICVSNMVRDHVLRHYRDTNPARLVLIPRGVDAIEFPFGHQPDDDWRTRFFAEFPRLEGAPLLTLPARGTRLKGHADAIRLLADLKERGVDARLLLLGAREPGRESYVTELEGLAEKLGVAPDMVISAPREDVRDVMAVSTLILQLSTQRESFGRTVIEALSLCRPVLGYAHGGVGELLTDLYPAGRVPAGDRARLVERAAELMRAAPAIQPLTRYRLSDMQEATLGLYREIAAEPLRRRSDR</sequence>
<dbReference type="InterPro" id="IPR028098">
    <property type="entry name" value="Glyco_trans_4-like_N"/>
</dbReference>
<dbReference type="AlphaFoldDB" id="A0A1I4Y2Y7"/>
<gene>
    <name evidence="3" type="ORF">SAMN05216289_11467</name>
</gene>
<dbReference type="InterPro" id="IPR001296">
    <property type="entry name" value="Glyco_trans_1"/>
</dbReference>
<accession>A0A1I4Y2Y7</accession>
<name>A0A1I4Y2Y7_9GAMM</name>
<evidence type="ECO:0000313" key="3">
    <source>
        <dbReference type="EMBL" id="SFN32478.1"/>
    </source>
</evidence>
<dbReference type="EMBL" id="FOVF01000014">
    <property type="protein sequence ID" value="SFN32478.1"/>
    <property type="molecule type" value="Genomic_DNA"/>
</dbReference>
<dbReference type="PANTHER" id="PTHR12526">
    <property type="entry name" value="GLYCOSYLTRANSFERASE"/>
    <property type="match status" value="1"/>
</dbReference>
<dbReference type="Proteomes" id="UP000198575">
    <property type="component" value="Unassembled WGS sequence"/>
</dbReference>
<evidence type="ECO:0000259" key="2">
    <source>
        <dbReference type="Pfam" id="PF13439"/>
    </source>
</evidence>
<dbReference type="Pfam" id="PF00534">
    <property type="entry name" value="Glycos_transf_1"/>
    <property type="match status" value="1"/>
</dbReference>